<keyword evidence="4" id="KW-1185">Reference proteome</keyword>
<keyword evidence="1" id="KW-0812">Transmembrane</keyword>
<accession>A0A842HYN0</accession>
<evidence type="ECO:0000313" key="3">
    <source>
        <dbReference type="EMBL" id="MBC2777451.1"/>
    </source>
</evidence>
<feature type="transmembrane region" description="Helical" evidence="1">
    <location>
        <begin position="91"/>
        <end position="110"/>
    </location>
</feature>
<sequence>MDDCTHTETDHCAHESGGHGAHASLVTSAQATLHCLTGCVIGEVVGLSIGVHFGFGIWPTIALATGLAYLSGFTLGLVPVMRDRGMSFGEAFKLIWIGEAVSIGVMEIAMNLADYHMGGMTAGSILSWPYFLALMVAIPAGFLAAWPVNYWLLKRNLKACH</sequence>
<keyword evidence="1" id="KW-0472">Membrane</keyword>
<reference evidence="3 4" key="1">
    <citation type="submission" date="2020-08" db="EMBL/GenBank/DDBJ databases">
        <title>Draft genome sequence of Parasphingopyxis sp. GrpM-11.</title>
        <authorList>
            <person name="Oh J."/>
            <person name="Roh D.-H."/>
        </authorList>
    </citation>
    <scope>NUCLEOTIDE SEQUENCE [LARGE SCALE GENOMIC DNA]</scope>
    <source>
        <strain evidence="3 4">GrpM-11</strain>
    </source>
</reference>
<feature type="domain" description="DUF4396" evidence="2">
    <location>
        <begin position="28"/>
        <end position="158"/>
    </location>
</feature>
<feature type="transmembrane region" description="Helical" evidence="1">
    <location>
        <begin position="130"/>
        <end position="153"/>
    </location>
</feature>
<dbReference type="AlphaFoldDB" id="A0A842HYN0"/>
<dbReference type="Proteomes" id="UP000564378">
    <property type="component" value="Unassembled WGS sequence"/>
</dbReference>
<dbReference type="Pfam" id="PF14342">
    <property type="entry name" value="DUF4396"/>
    <property type="match status" value="1"/>
</dbReference>
<gene>
    <name evidence="3" type="ORF">H6P80_07430</name>
</gene>
<comment type="caution">
    <text evidence="3">The sequence shown here is derived from an EMBL/GenBank/DDBJ whole genome shotgun (WGS) entry which is preliminary data.</text>
</comment>
<protein>
    <submittedName>
        <fullName evidence="3">DUF4396 domain-containing protein</fullName>
    </submittedName>
</protein>
<organism evidence="3 4">
    <name type="scientific">Parasphingopyxis marina</name>
    <dbReference type="NCBI Taxonomy" id="2761622"/>
    <lineage>
        <taxon>Bacteria</taxon>
        <taxon>Pseudomonadati</taxon>
        <taxon>Pseudomonadota</taxon>
        <taxon>Alphaproteobacteria</taxon>
        <taxon>Sphingomonadales</taxon>
        <taxon>Sphingomonadaceae</taxon>
        <taxon>Parasphingopyxis</taxon>
    </lineage>
</organism>
<name>A0A842HYN0_9SPHN</name>
<proteinExistence type="predicted"/>
<dbReference type="InterPro" id="IPR025509">
    <property type="entry name" value="DUF4396"/>
</dbReference>
<feature type="transmembrane region" description="Helical" evidence="1">
    <location>
        <begin position="57"/>
        <end position="79"/>
    </location>
</feature>
<evidence type="ECO:0000313" key="4">
    <source>
        <dbReference type="Proteomes" id="UP000564378"/>
    </source>
</evidence>
<keyword evidence="1" id="KW-1133">Transmembrane helix</keyword>
<dbReference type="EMBL" id="JACJVJ010000001">
    <property type="protein sequence ID" value="MBC2777451.1"/>
    <property type="molecule type" value="Genomic_DNA"/>
</dbReference>
<evidence type="ECO:0000259" key="2">
    <source>
        <dbReference type="Pfam" id="PF14342"/>
    </source>
</evidence>
<evidence type="ECO:0000256" key="1">
    <source>
        <dbReference type="SAM" id="Phobius"/>
    </source>
</evidence>
<dbReference type="RefSeq" id="WP_185800658.1">
    <property type="nucleotide sequence ID" value="NZ_JACJVJ010000001.1"/>
</dbReference>